<gene>
    <name evidence="1" type="ORF">H5410_021705</name>
</gene>
<organism evidence="1 2">
    <name type="scientific">Solanum commersonii</name>
    <name type="common">Commerson's wild potato</name>
    <name type="synonym">Commerson's nightshade</name>
    <dbReference type="NCBI Taxonomy" id="4109"/>
    <lineage>
        <taxon>Eukaryota</taxon>
        <taxon>Viridiplantae</taxon>
        <taxon>Streptophyta</taxon>
        <taxon>Embryophyta</taxon>
        <taxon>Tracheophyta</taxon>
        <taxon>Spermatophyta</taxon>
        <taxon>Magnoliopsida</taxon>
        <taxon>eudicotyledons</taxon>
        <taxon>Gunneridae</taxon>
        <taxon>Pentapetalae</taxon>
        <taxon>asterids</taxon>
        <taxon>lamiids</taxon>
        <taxon>Solanales</taxon>
        <taxon>Solanaceae</taxon>
        <taxon>Solanoideae</taxon>
        <taxon>Solaneae</taxon>
        <taxon>Solanum</taxon>
    </lineage>
</organism>
<evidence type="ECO:0000313" key="1">
    <source>
        <dbReference type="EMBL" id="KAG5610424.1"/>
    </source>
</evidence>
<reference evidence="1 2" key="1">
    <citation type="submission" date="2020-09" db="EMBL/GenBank/DDBJ databases">
        <title>De no assembly of potato wild relative species, Solanum commersonii.</title>
        <authorList>
            <person name="Cho K."/>
        </authorList>
    </citation>
    <scope>NUCLEOTIDE SEQUENCE [LARGE SCALE GENOMIC DNA]</scope>
    <source>
        <strain evidence="1">LZ3.2</strain>
        <tissue evidence="1">Leaf</tissue>
    </source>
</reference>
<dbReference type="Proteomes" id="UP000824120">
    <property type="component" value="Chromosome 4"/>
</dbReference>
<keyword evidence="2" id="KW-1185">Reference proteome</keyword>
<dbReference type="OrthoDB" id="1305923at2759"/>
<protein>
    <submittedName>
        <fullName evidence="1">Uncharacterized protein</fullName>
    </submittedName>
</protein>
<name>A0A9J5ZF08_SOLCO</name>
<accession>A0A9J5ZF08</accession>
<dbReference type="AlphaFoldDB" id="A0A9J5ZF08"/>
<evidence type="ECO:0000313" key="2">
    <source>
        <dbReference type="Proteomes" id="UP000824120"/>
    </source>
</evidence>
<dbReference type="EMBL" id="JACXVP010000004">
    <property type="protein sequence ID" value="KAG5610424.1"/>
    <property type="molecule type" value="Genomic_DNA"/>
</dbReference>
<proteinExistence type="predicted"/>
<comment type="caution">
    <text evidence="1">The sequence shown here is derived from an EMBL/GenBank/DDBJ whole genome shotgun (WGS) entry which is preliminary data.</text>
</comment>
<sequence length="101" mass="11909">MDVLRERGEIRHDDSVVCFITKKVSLRKSHQDISMTIENVVPDCVANSSRDHDGWLYTAKNWQLPSLDEPFKALTDQELDYFDTLDLEYPHAYIYENKKLF</sequence>